<accession>A0A0N1PDQ5</accession>
<dbReference type="VEuPathDB" id="TriTrypDB:Lsey_0026_0180"/>
<dbReference type="EMBL" id="LJSK01000026">
    <property type="protein sequence ID" value="KPI89322.1"/>
    <property type="molecule type" value="Genomic_DNA"/>
</dbReference>
<proteinExistence type="predicted"/>
<dbReference type="AlphaFoldDB" id="A0A0N1PDQ5"/>
<comment type="caution">
    <text evidence="1">The sequence shown here is derived from an EMBL/GenBank/DDBJ whole genome shotgun (WGS) entry which is preliminary data.</text>
</comment>
<dbReference type="OrthoDB" id="272819at2759"/>
<organism evidence="1 2">
    <name type="scientific">Leptomonas seymouri</name>
    <dbReference type="NCBI Taxonomy" id="5684"/>
    <lineage>
        <taxon>Eukaryota</taxon>
        <taxon>Discoba</taxon>
        <taxon>Euglenozoa</taxon>
        <taxon>Kinetoplastea</taxon>
        <taxon>Metakinetoplastina</taxon>
        <taxon>Trypanosomatida</taxon>
        <taxon>Trypanosomatidae</taxon>
        <taxon>Leishmaniinae</taxon>
        <taxon>Leptomonas</taxon>
    </lineage>
</organism>
<reference evidence="1 2" key="1">
    <citation type="journal article" date="2015" name="PLoS Pathog.">
        <title>Leptomonas seymouri: Adaptations to the Dixenous Life Cycle Analyzed by Genome Sequencing, Transcriptome Profiling and Co-infection with Leishmania donovani.</title>
        <authorList>
            <person name="Kraeva N."/>
            <person name="Butenko A."/>
            <person name="Hlavacova J."/>
            <person name="Kostygov A."/>
            <person name="Myskova J."/>
            <person name="Grybchuk D."/>
            <person name="Lestinova T."/>
            <person name="Votypka J."/>
            <person name="Volf P."/>
            <person name="Opperdoes F."/>
            <person name="Flegontov P."/>
            <person name="Lukes J."/>
            <person name="Yurchenko V."/>
        </authorList>
    </citation>
    <scope>NUCLEOTIDE SEQUENCE [LARGE SCALE GENOMIC DNA]</scope>
    <source>
        <strain evidence="1 2">ATCC 30220</strain>
    </source>
</reference>
<name>A0A0N1PDQ5_LEPSE</name>
<sequence>MLVRSLCWHAAARPRHTWMALMVDECRVMPHTTISSFVRDTFAAGPVLETHAGTGSASHHNSQACCSVVASLPTPPGKVPEERAHAWVAVARLLCEGGDWARAAAVLDGLPPSLQRPARLKAIRNDWPLPHTVAEAWRQGLKEDGERAAAPPSTPLSKNAFVDDGLQAADPAPTLPSSASAEALEAATVKKRYPLYRSDELVRMAYSLRRSPASSPTASAATVSSSLLRREQRAIVTELRRRGAVAEVLQCIVNWQHRQLLRPDPETVRERASTDRRSHQNAMLLFDGLGAAKSVLFPGETQVVARGTAPSFTAGSSSGSTAVGEPPRYSAQQLDHINQAATAHPLLVAQCLRDRAVCDRFLRHARDASVADFVFVILRAIADLKRRATLSTAPARATTFPLASSSLADQPLLEAYWRALATLLPLLHPYWRSQPKAEKEKLMQALGEALEATQKLSSELWTSQSDGAVAQPSTTAMTIRHSSISKPPGELSDKCRRAIKASVESVCSPLLHHEPQVRFLRLPTYGQVALRLTALRVALPNALVQCCFLCLAETDSSDHDRSHNSVLPTLTDAEGASGAEDAGRALKSFLFAAPADRWLPALAMLHAAHRRDDFRITSSHERALLSGLQSVSITKTWEAALRVVAECQRRFNITPDERTLPALLLNLKQQSWQDAFRVLQWVPGGEPSAASPLILRDLQLVALKHASWEVPLRFMAWLKERHADGFMNYLYCLCAASRGGRADAAFLHFSSLRLGRGRHVAWRGVSPFNELTMAVAAVAFLDYGHFDALQDFVQQVLRMETPATADGSGGEDAATRALTQDGRLMAQAASIAALLGSKRYRELVEFLLGLPVDVLRPVLRRFMALRCLLGMGHLNAPVRLVFDVLGYSISPQQQRTHSGFLSSVESIQIVEGTFETRQRGTNARRGRLFIPVAHQRRQKVEAATQLGNFMKVSESALPPPVVQHVAETMVEEGVGAEYMTAALL</sequence>
<evidence type="ECO:0000313" key="1">
    <source>
        <dbReference type="EMBL" id="KPI89322.1"/>
    </source>
</evidence>
<dbReference type="OMA" id="YLYCLCA"/>
<protein>
    <submittedName>
        <fullName evidence="1">Uncharacterized protein</fullName>
    </submittedName>
</protein>
<dbReference type="Proteomes" id="UP000038009">
    <property type="component" value="Unassembled WGS sequence"/>
</dbReference>
<evidence type="ECO:0000313" key="2">
    <source>
        <dbReference type="Proteomes" id="UP000038009"/>
    </source>
</evidence>
<keyword evidence="2" id="KW-1185">Reference proteome</keyword>
<gene>
    <name evidence="1" type="ORF">ABL78_1551</name>
</gene>